<keyword evidence="12" id="KW-0012">Acyltransferase</keyword>
<keyword evidence="7 10" id="KW-1208">Phospholipid metabolism</keyword>
<reference evidence="12" key="2">
    <citation type="submission" date="2016-11" db="EMBL/GenBank/DDBJ databases">
        <authorList>
            <person name="Varghese N."/>
            <person name="Submissions S."/>
        </authorList>
    </citation>
    <scope>NUCLEOTIDE SEQUENCE</scope>
    <source>
        <strain evidence="12">DSM 4029</strain>
    </source>
</reference>
<comment type="pathway">
    <text evidence="10">Lipid metabolism; phospholipid metabolism.</text>
</comment>
<dbReference type="InterPro" id="IPR012281">
    <property type="entry name" value="Phospholipid_synth_PlsX-like"/>
</dbReference>
<dbReference type="Proteomes" id="UP000184089">
    <property type="component" value="Unassembled WGS sequence"/>
</dbReference>
<dbReference type="GO" id="GO:0005737">
    <property type="term" value="C:cytoplasm"/>
    <property type="evidence" value="ECO:0007669"/>
    <property type="project" value="UniProtKB-SubCell"/>
</dbReference>
<keyword evidence="6 10" id="KW-0594">Phospholipid biosynthesis</keyword>
<dbReference type="EMBL" id="WWVX01000001">
    <property type="protein sequence ID" value="MZL68470.1"/>
    <property type="molecule type" value="Genomic_DNA"/>
</dbReference>
<dbReference type="PIRSF" id="PIRSF002465">
    <property type="entry name" value="Phsphlp_syn_PlsX"/>
    <property type="match status" value="1"/>
</dbReference>
<keyword evidence="14" id="KW-1185">Reference proteome</keyword>
<evidence type="ECO:0000313" key="12">
    <source>
        <dbReference type="EMBL" id="SHF85507.1"/>
    </source>
</evidence>
<dbReference type="Gene3D" id="3.40.718.10">
    <property type="entry name" value="Isopropylmalate Dehydrogenase"/>
    <property type="match status" value="1"/>
</dbReference>
<evidence type="ECO:0000256" key="7">
    <source>
        <dbReference type="ARBA" id="ARBA00023264"/>
    </source>
</evidence>
<keyword evidence="5 10" id="KW-0443">Lipid metabolism</keyword>
<evidence type="ECO:0000256" key="1">
    <source>
        <dbReference type="ARBA" id="ARBA00001232"/>
    </source>
</evidence>
<dbReference type="HAMAP" id="MF_00019">
    <property type="entry name" value="PlsX"/>
    <property type="match status" value="1"/>
</dbReference>
<dbReference type="PANTHER" id="PTHR30100:SF1">
    <property type="entry name" value="PHOSPHATE ACYLTRANSFERASE"/>
    <property type="match status" value="1"/>
</dbReference>
<evidence type="ECO:0000256" key="2">
    <source>
        <dbReference type="ARBA" id="ARBA00022490"/>
    </source>
</evidence>
<dbReference type="EC" id="2.3.1.274" evidence="8 10"/>
<evidence type="ECO:0000256" key="9">
    <source>
        <dbReference type="ARBA" id="ARBA00046608"/>
    </source>
</evidence>
<dbReference type="EMBL" id="FQVY01000001">
    <property type="protein sequence ID" value="SHF85507.1"/>
    <property type="molecule type" value="Genomic_DNA"/>
</dbReference>
<comment type="caution">
    <text evidence="12">The sequence shown here is derived from an EMBL/GenBank/DDBJ whole genome shotgun (WGS) entry which is preliminary data.</text>
</comment>
<keyword evidence="3 10" id="KW-0444">Lipid biosynthesis</keyword>
<comment type="similarity">
    <text evidence="10">Belongs to the PlsX family.</text>
</comment>
<dbReference type="PANTHER" id="PTHR30100">
    <property type="entry name" value="FATTY ACID/PHOSPHOLIPID SYNTHESIS PROTEIN PLSX"/>
    <property type="match status" value="1"/>
</dbReference>
<comment type="subunit">
    <text evidence="9 10">Homodimer. Probably interacts with PlsY.</text>
</comment>
<protein>
    <recommendedName>
        <fullName evidence="8 10">Phosphate acyltransferase</fullName>
        <ecNumber evidence="8 10">2.3.1.274</ecNumber>
    </recommendedName>
    <alternativeName>
        <fullName evidence="10">Acyl-ACP phosphotransacylase</fullName>
    </alternativeName>
    <alternativeName>
        <fullName evidence="10">Acyl-[acyl-carrier-protein]--phosphate acyltransferase</fullName>
    </alternativeName>
    <alternativeName>
        <fullName evidence="10">Phosphate-acyl-ACP acyltransferase</fullName>
    </alternativeName>
</protein>
<proteinExistence type="inferred from homology"/>
<evidence type="ECO:0000313" key="11">
    <source>
        <dbReference type="EMBL" id="MZL68470.1"/>
    </source>
</evidence>
<gene>
    <name evidence="10 11" type="primary">plsX</name>
    <name evidence="11" type="ORF">GT747_01595</name>
    <name evidence="12" type="ORF">SAMN05444424_0931</name>
</gene>
<evidence type="ECO:0000256" key="4">
    <source>
        <dbReference type="ARBA" id="ARBA00022679"/>
    </source>
</evidence>
<comment type="catalytic activity">
    <reaction evidence="1 10">
        <text>a fatty acyl-[ACP] + phosphate = an acyl phosphate + holo-[ACP]</text>
        <dbReference type="Rhea" id="RHEA:42292"/>
        <dbReference type="Rhea" id="RHEA-COMP:9685"/>
        <dbReference type="Rhea" id="RHEA-COMP:14125"/>
        <dbReference type="ChEBI" id="CHEBI:43474"/>
        <dbReference type="ChEBI" id="CHEBI:59918"/>
        <dbReference type="ChEBI" id="CHEBI:64479"/>
        <dbReference type="ChEBI" id="CHEBI:138651"/>
        <dbReference type="EC" id="2.3.1.274"/>
    </reaction>
</comment>
<dbReference type="GO" id="GO:0008654">
    <property type="term" value="P:phospholipid biosynthetic process"/>
    <property type="evidence" value="ECO:0007669"/>
    <property type="project" value="UniProtKB-KW"/>
</dbReference>
<dbReference type="Proteomes" id="UP000474718">
    <property type="component" value="Unassembled WGS sequence"/>
</dbReference>
<dbReference type="RefSeq" id="WP_044992756.1">
    <property type="nucleotide sequence ID" value="NZ_FQVY01000001.1"/>
</dbReference>
<evidence type="ECO:0000256" key="3">
    <source>
        <dbReference type="ARBA" id="ARBA00022516"/>
    </source>
</evidence>
<keyword evidence="4 10" id="KW-0808">Transferase</keyword>
<dbReference type="InterPro" id="IPR003664">
    <property type="entry name" value="FA_synthesis"/>
</dbReference>
<evidence type="ECO:0000256" key="8">
    <source>
        <dbReference type="ARBA" id="ARBA00024069"/>
    </source>
</evidence>
<dbReference type="NCBIfam" id="TIGR00182">
    <property type="entry name" value="plsX"/>
    <property type="match status" value="1"/>
</dbReference>
<dbReference type="GO" id="GO:0006633">
    <property type="term" value="P:fatty acid biosynthetic process"/>
    <property type="evidence" value="ECO:0007669"/>
    <property type="project" value="UniProtKB-UniRule"/>
</dbReference>
<accession>A0AAQ1MCA5</accession>
<evidence type="ECO:0000256" key="5">
    <source>
        <dbReference type="ARBA" id="ARBA00023098"/>
    </source>
</evidence>
<evidence type="ECO:0000256" key="6">
    <source>
        <dbReference type="ARBA" id="ARBA00023209"/>
    </source>
</evidence>
<name>A0AAQ1MCA5_9FIRM</name>
<sequence>MRIIFDAMGGDNAPDETLKGARLARDEYGVEITLVGDEPLLTERAAALSIDLAGLDIRHAPTQISMEDEPTAVLKEKGDCSMAEGLRMLKSGEGDAFVSAGNTGALVVGATMIAGRLKGIKRAALTTVIPSATGAYLLADVGANAECRPEMLVQFGVMGSAYMEKIMGIAAPKVGIANIGTEPHKGTSLQQETYRLMQGAPLHFIGNAEARDIPFGVADVVVCDGFTGNIILKLTEGLAKMMAGEVKKVMFKSPLTKLGALTMAGGMKGFKDKMDYSKYGGAPLLGLKAPVIKAHGSSGAEAFQNAIRQAKTMVENGVISTIETALGEMRQKAAEGGEQ</sequence>
<reference evidence="11 14" key="3">
    <citation type="journal article" date="2019" name="Nat. Med.">
        <title>A library of human gut bacterial isolates paired with longitudinal multiomics data enables mechanistic microbiome research.</title>
        <authorList>
            <person name="Poyet M."/>
            <person name="Groussin M."/>
            <person name="Gibbons S.M."/>
            <person name="Avila-Pacheco J."/>
            <person name="Jiang X."/>
            <person name="Kearney S.M."/>
            <person name="Perrotta A.R."/>
            <person name="Berdy B."/>
            <person name="Zhao S."/>
            <person name="Lieberman T.D."/>
            <person name="Swanson P.K."/>
            <person name="Smith M."/>
            <person name="Roesemann S."/>
            <person name="Alexander J.E."/>
            <person name="Rich S.A."/>
            <person name="Livny J."/>
            <person name="Vlamakis H."/>
            <person name="Clish C."/>
            <person name="Bullock K."/>
            <person name="Deik A."/>
            <person name="Scott J."/>
            <person name="Pierce K.A."/>
            <person name="Xavier R.J."/>
            <person name="Alm E.J."/>
        </authorList>
    </citation>
    <scope>NUCLEOTIDE SEQUENCE [LARGE SCALE GENOMIC DNA]</scope>
    <source>
        <strain evidence="11 14">BIOML-A2</strain>
    </source>
</reference>
<evidence type="ECO:0000256" key="10">
    <source>
        <dbReference type="HAMAP-Rule" id="MF_00019"/>
    </source>
</evidence>
<evidence type="ECO:0000313" key="13">
    <source>
        <dbReference type="Proteomes" id="UP000184089"/>
    </source>
</evidence>
<organism evidence="12 13">
    <name type="scientific">Bittarella massiliensis</name>
    <name type="common">ex Durand et al. 2017</name>
    <dbReference type="NCBI Taxonomy" id="1720313"/>
    <lineage>
        <taxon>Bacteria</taxon>
        <taxon>Bacillati</taxon>
        <taxon>Bacillota</taxon>
        <taxon>Clostridia</taxon>
        <taxon>Eubacteriales</taxon>
        <taxon>Oscillospiraceae</taxon>
        <taxon>Bittarella (ex Durand et al. 2017)</taxon>
    </lineage>
</organism>
<dbReference type="SUPFAM" id="SSF53659">
    <property type="entry name" value="Isocitrate/Isopropylmalate dehydrogenase-like"/>
    <property type="match status" value="1"/>
</dbReference>
<dbReference type="AlphaFoldDB" id="A0AAQ1MCA5"/>
<evidence type="ECO:0000313" key="14">
    <source>
        <dbReference type="Proteomes" id="UP000474718"/>
    </source>
</evidence>
<dbReference type="GO" id="GO:0043811">
    <property type="term" value="F:phosphate:acyl-[acyl carrier protein] acyltransferase activity"/>
    <property type="evidence" value="ECO:0007669"/>
    <property type="project" value="UniProtKB-UniRule"/>
</dbReference>
<dbReference type="Pfam" id="PF02504">
    <property type="entry name" value="FA_synthesis"/>
    <property type="match status" value="1"/>
</dbReference>
<comment type="function">
    <text evidence="10">Catalyzes the reversible formation of acyl-phosphate (acyl-PO(4)) from acyl-[acyl-carrier-protein] (acyl-ACP). This enzyme utilizes acyl-ACP as fatty acyl donor, but not acyl-CoA.</text>
</comment>
<comment type="subcellular location">
    <subcellularLocation>
        <location evidence="10">Cytoplasm</location>
    </subcellularLocation>
    <text evidence="10">Associated with the membrane possibly through PlsY.</text>
</comment>
<keyword evidence="2 10" id="KW-0963">Cytoplasm</keyword>
<reference evidence="13" key="1">
    <citation type="submission" date="2016-11" db="EMBL/GenBank/DDBJ databases">
        <authorList>
            <person name="Jaros S."/>
            <person name="Januszkiewicz K."/>
            <person name="Wedrychowicz H."/>
        </authorList>
    </citation>
    <scope>NUCLEOTIDE SEQUENCE [LARGE SCALE GENOMIC DNA]</scope>
    <source>
        <strain evidence="13">DSM 4029</strain>
    </source>
</reference>